<keyword evidence="4" id="KW-0808">Transferase</keyword>
<comment type="caution">
    <text evidence="12">The sequence shown here is derived from an EMBL/GenBank/DDBJ whole genome shotgun (WGS) entry which is preliminary data.</text>
</comment>
<evidence type="ECO:0000256" key="6">
    <source>
        <dbReference type="ARBA" id="ARBA00022801"/>
    </source>
</evidence>
<accession>A0A5B6UT69</accession>
<dbReference type="Proteomes" id="UP000325315">
    <property type="component" value="Unassembled WGS sequence"/>
</dbReference>
<dbReference type="HAMAP" id="MF_01384">
    <property type="entry name" value="UreD"/>
    <property type="match status" value="1"/>
</dbReference>
<comment type="catalytic activity">
    <reaction evidence="10">
        <text>IMP + H2O = 5-formamido-1-(5-phospho-D-ribosyl)imidazole-4-carboxamide</text>
        <dbReference type="Rhea" id="RHEA:18445"/>
        <dbReference type="ChEBI" id="CHEBI:15377"/>
        <dbReference type="ChEBI" id="CHEBI:58053"/>
        <dbReference type="ChEBI" id="CHEBI:58467"/>
        <dbReference type="EC" id="3.5.4.10"/>
    </reaction>
</comment>
<dbReference type="GO" id="GO:0003937">
    <property type="term" value="F:IMP cyclohydrolase activity"/>
    <property type="evidence" value="ECO:0007669"/>
    <property type="project" value="UniProtKB-EC"/>
</dbReference>
<comment type="pathway">
    <text evidence="2">Purine metabolism; IMP biosynthesis via de novo pathway; 5-formamido-1-(5-phospho-D-ribosyl)imidazole-4-carboxamide from 5-amino-1-(5-phospho-D-ribosyl)imidazole-4-carboxamide (10-formyl THF route): step 1/1.</text>
</comment>
<dbReference type="Pfam" id="PF01808">
    <property type="entry name" value="AICARFT_IMPCHas"/>
    <property type="match status" value="1"/>
</dbReference>
<dbReference type="SUPFAM" id="SSF52335">
    <property type="entry name" value="Methylglyoxal synthase-like"/>
    <property type="match status" value="1"/>
</dbReference>
<name>A0A5B6UT69_9ROSI</name>
<evidence type="ECO:0000256" key="5">
    <source>
        <dbReference type="ARBA" id="ARBA00022755"/>
    </source>
</evidence>
<keyword evidence="7" id="KW-0143">Chaperone</keyword>
<keyword evidence="6" id="KW-0378">Hydrolase</keyword>
<dbReference type="PANTHER" id="PTHR11692:SF0">
    <property type="entry name" value="BIFUNCTIONAL PURINE BIOSYNTHESIS PROTEIN ATIC"/>
    <property type="match status" value="1"/>
</dbReference>
<dbReference type="Gene3D" id="3.40.140.20">
    <property type="match status" value="2"/>
</dbReference>
<dbReference type="SMART" id="SM00798">
    <property type="entry name" value="AICARFT_IMPCHas"/>
    <property type="match status" value="1"/>
</dbReference>
<dbReference type="FunFam" id="3.40.50.1380:FF:000001">
    <property type="entry name" value="Bifunctional purine biosynthesis protein PurH"/>
    <property type="match status" value="1"/>
</dbReference>
<comment type="pathway">
    <text evidence="1">Purine metabolism; IMP biosynthesis via de novo pathway; IMP from 5-formamido-1-(5-phospho-D-ribosyl)imidazole-4-carboxamide: step 1/1.</text>
</comment>
<dbReference type="PANTHER" id="PTHR11692">
    <property type="entry name" value="BIFUNCTIONAL PURINE BIOSYNTHESIS PROTEIN PURH"/>
    <property type="match status" value="1"/>
</dbReference>
<evidence type="ECO:0000256" key="10">
    <source>
        <dbReference type="ARBA" id="ARBA00050687"/>
    </source>
</evidence>
<dbReference type="Gene3D" id="3.40.50.1380">
    <property type="entry name" value="Methylglyoxal synthase-like domain"/>
    <property type="match status" value="1"/>
</dbReference>
<evidence type="ECO:0000256" key="4">
    <source>
        <dbReference type="ARBA" id="ARBA00022679"/>
    </source>
</evidence>
<dbReference type="GO" id="GO:0004643">
    <property type="term" value="F:phosphoribosylaminoimidazolecarboxamide formyltransferase activity"/>
    <property type="evidence" value="ECO:0007669"/>
    <property type="project" value="UniProtKB-EC"/>
</dbReference>
<dbReference type="InterPro" id="IPR024051">
    <property type="entry name" value="AICAR_Tfase_dup_dom_sf"/>
</dbReference>
<dbReference type="FunFam" id="3.40.140.20:FF:000001">
    <property type="entry name" value="Bifunctional purine biosynthesis protein PurH"/>
    <property type="match status" value="1"/>
</dbReference>
<evidence type="ECO:0000313" key="13">
    <source>
        <dbReference type="Proteomes" id="UP000325315"/>
    </source>
</evidence>
<keyword evidence="13" id="KW-1185">Reference proteome</keyword>
<dbReference type="NCBIfam" id="TIGR00355">
    <property type="entry name" value="purH"/>
    <property type="match status" value="1"/>
</dbReference>
<organism evidence="12 13">
    <name type="scientific">Gossypium australe</name>
    <dbReference type="NCBI Taxonomy" id="47621"/>
    <lineage>
        <taxon>Eukaryota</taxon>
        <taxon>Viridiplantae</taxon>
        <taxon>Streptophyta</taxon>
        <taxon>Embryophyta</taxon>
        <taxon>Tracheophyta</taxon>
        <taxon>Spermatophyta</taxon>
        <taxon>Magnoliopsida</taxon>
        <taxon>eudicotyledons</taxon>
        <taxon>Gunneridae</taxon>
        <taxon>Pentapetalae</taxon>
        <taxon>rosids</taxon>
        <taxon>malvids</taxon>
        <taxon>Malvales</taxon>
        <taxon>Malvaceae</taxon>
        <taxon>Malvoideae</taxon>
        <taxon>Gossypium</taxon>
    </lineage>
</organism>
<dbReference type="InterPro" id="IPR036914">
    <property type="entry name" value="MGS-like_dom_sf"/>
</dbReference>
<dbReference type="EMBL" id="SMMG02000009">
    <property type="protein sequence ID" value="KAA3460999.1"/>
    <property type="molecule type" value="Genomic_DNA"/>
</dbReference>
<protein>
    <submittedName>
        <fullName evidence="12">Bifunctional purine biosynthesis protein PurH-like</fullName>
    </submittedName>
</protein>
<dbReference type="Pfam" id="PF01774">
    <property type="entry name" value="UreD"/>
    <property type="match status" value="1"/>
</dbReference>
<evidence type="ECO:0000256" key="8">
    <source>
        <dbReference type="ARBA" id="ARBA00023268"/>
    </source>
</evidence>
<dbReference type="OrthoDB" id="5550464at2759"/>
<dbReference type="PROSITE" id="PS51855">
    <property type="entry name" value="MGS"/>
    <property type="match status" value="1"/>
</dbReference>
<comment type="catalytic activity">
    <reaction evidence="9">
        <text>(6R)-10-formyltetrahydrofolate + 5-amino-1-(5-phospho-beta-D-ribosyl)imidazole-4-carboxamide = 5-formamido-1-(5-phospho-D-ribosyl)imidazole-4-carboxamide + (6S)-5,6,7,8-tetrahydrofolate</text>
        <dbReference type="Rhea" id="RHEA:22192"/>
        <dbReference type="ChEBI" id="CHEBI:57453"/>
        <dbReference type="ChEBI" id="CHEBI:58467"/>
        <dbReference type="ChEBI" id="CHEBI:58475"/>
        <dbReference type="ChEBI" id="CHEBI:195366"/>
        <dbReference type="EC" id="2.1.2.3"/>
    </reaction>
</comment>
<evidence type="ECO:0000256" key="3">
    <source>
        <dbReference type="ARBA" id="ARBA00007667"/>
    </source>
</evidence>
<sequence>MLGTAASSAATIPTIAHTANSIRRAFQTTTFDSLSSSHHPILCARFHFLSLRSFSNVSTKAMSHSQTLHASNYHPQSSAPGNKQALISLSDKKDLTLLGNGLQELGYTIVSTGGTASALENAGVSVTKVEQLTCFPEMLDGRVKTLHPNIHGGILARRDQKHHMEALNEHGIGTFDVVVVNLYPFYDKVTSMGGIAFDDGIENIDIGGPAMIRAAAKNHKDVLVVVYSQDYPALLEFLKGSQDDQQFRRKLAWKAFEHIASYDSAVSEWLWKQTGGDKFPPKLTVPLSLKSSLRYGENPHQKAAFYVDKSLSEVNAGGIATAIQQHGKEMSYNNYLDADAAWNCVSEFRNPTCVIVKHTNPCGVASSDDILEAYRLAVKADPVSAFGGIVAFNIEIDDIVVAPKYTEKGLEILHGKSKTLRILEAKKNEKGKLSLRQVGGGWLAQDSDDLTPQDIQFNVVSEKKPQDNELRDAEFAWLCVKHVKSNAIVIAKDNCMLGMGSGQPNCLESLRIALRKAGDEVKGAALASDAFFPFAWKDAVEEACESGIGVIAEPGGSIRDGDAVDCCNKYGVSLLFTKKMEMEKGKVVVEKVRGKSTVIRSFSKWVLPLPMLSGFTASPMAVALSPYSLGDSISVEFTIGDGCTAVLTTQSSTKVYKSLGSNCSEQVLEARIGSGALFVVIPDPVTCFSTARYSQKQVFRVVSDSSLVIVDWFTSGRHESGEKWDFELYRSSNCIFAEGNQPVFLDTVLLEQSSPVDIAERMHEYQVIAMVLIYGPKLKHIQDQVQENVKRLMSQQLQIPSTRLGCCAKTNSDNCLVRPAFIASCSAFGPKGMGVVVRVASTTTEAVYRFLHHQLAGMEPLLGVSPYS</sequence>
<feature type="domain" description="MGS-like" evidence="11">
    <location>
        <begin position="72"/>
        <end position="226"/>
    </location>
</feature>
<dbReference type="InterPro" id="IPR016193">
    <property type="entry name" value="Cytidine_deaminase-like"/>
</dbReference>
<evidence type="ECO:0000313" key="12">
    <source>
        <dbReference type="EMBL" id="KAA3460999.1"/>
    </source>
</evidence>
<dbReference type="GO" id="GO:0006189">
    <property type="term" value="P:'de novo' IMP biosynthetic process"/>
    <property type="evidence" value="ECO:0007669"/>
    <property type="project" value="UniProtKB-UniPathway"/>
</dbReference>
<gene>
    <name evidence="12" type="ORF">EPI10_027609</name>
</gene>
<dbReference type="InterPro" id="IPR002669">
    <property type="entry name" value="UreD"/>
</dbReference>
<evidence type="ECO:0000256" key="1">
    <source>
        <dbReference type="ARBA" id="ARBA00004844"/>
    </source>
</evidence>
<dbReference type="NCBIfam" id="NF002049">
    <property type="entry name" value="PRK00881.1"/>
    <property type="match status" value="1"/>
</dbReference>
<evidence type="ECO:0000256" key="2">
    <source>
        <dbReference type="ARBA" id="ARBA00004954"/>
    </source>
</evidence>
<dbReference type="CDD" id="cd01421">
    <property type="entry name" value="IMPCH"/>
    <property type="match status" value="1"/>
</dbReference>
<dbReference type="InterPro" id="IPR011607">
    <property type="entry name" value="MGS-like_dom"/>
</dbReference>
<evidence type="ECO:0000259" key="11">
    <source>
        <dbReference type="PROSITE" id="PS51855"/>
    </source>
</evidence>
<evidence type="ECO:0000256" key="7">
    <source>
        <dbReference type="ARBA" id="ARBA00023186"/>
    </source>
</evidence>
<dbReference type="GO" id="GO:0005829">
    <property type="term" value="C:cytosol"/>
    <property type="evidence" value="ECO:0007669"/>
    <property type="project" value="TreeGrafter"/>
</dbReference>
<reference evidence="13" key="1">
    <citation type="journal article" date="2019" name="Plant Biotechnol. J.">
        <title>Genome sequencing of the Australian wild diploid species Gossypium australe highlights disease resistance and delayed gland morphogenesis.</title>
        <authorList>
            <person name="Cai Y."/>
            <person name="Cai X."/>
            <person name="Wang Q."/>
            <person name="Wang P."/>
            <person name="Zhang Y."/>
            <person name="Cai C."/>
            <person name="Xu Y."/>
            <person name="Wang K."/>
            <person name="Zhou Z."/>
            <person name="Wang C."/>
            <person name="Geng S."/>
            <person name="Li B."/>
            <person name="Dong Q."/>
            <person name="Hou Y."/>
            <person name="Wang H."/>
            <person name="Ai P."/>
            <person name="Liu Z."/>
            <person name="Yi F."/>
            <person name="Sun M."/>
            <person name="An G."/>
            <person name="Cheng J."/>
            <person name="Zhang Y."/>
            <person name="Shi Q."/>
            <person name="Xie Y."/>
            <person name="Shi X."/>
            <person name="Chang Y."/>
            <person name="Huang F."/>
            <person name="Chen Y."/>
            <person name="Hong S."/>
            <person name="Mi L."/>
            <person name="Sun Q."/>
            <person name="Zhang L."/>
            <person name="Zhou B."/>
            <person name="Peng R."/>
            <person name="Zhang X."/>
            <person name="Liu F."/>
        </authorList>
    </citation>
    <scope>NUCLEOTIDE SEQUENCE [LARGE SCALE GENOMIC DNA]</scope>
    <source>
        <strain evidence="13">cv. PA1801</strain>
    </source>
</reference>
<dbReference type="InterPro" id="IPR002695">
    <property type="entry name" value="PurH-like"/>
</dbReference>
<keyword evidence="8" id="KW-0511">Multifunctional enzyme</keyword>
<dbReference type="AlphaFoldDB" id="A0A5B6UT69"/>
<dbReference type="SMART" id="SM00851">
    <property type="entry name" value="MGS"/>
    <property type="match status" value="1"/>
</dbReference>
<dbReference type="SUPFAM" id="SSF53927">
    <property type="entry name" value="Cytidine deaminase-like"/>
    <property type="match status" value="1"/>
</dbReference>
<comment type="similarity">
    <text evidence="3">Belongs to the PurH family.</text>
</comment>
<dbReference type="HAMAP" id="MF_00139">
    <property type="entry name" value="PurH"/>
    <property type="match status" value="1"/>
</dbReference>
<dbReference type="Pfam" id="PF02142">
    <property type="entry name" value="MGS"/>
    <property type="match status" value="1"/>
</dbReference>
<proteinExistence type="inferred from homology"/>
<dbReference type="UniPathway" id="UPA00074">
    <property type="reaction ID" value="UER00133"/>
</dbReference>
<keyword evidence="5" id="KW-0658">Purine biosynthesis</keyword>
<evidence type="ECO:0000256" key="9">
    <source>
        <dbReference type="ARBA" id="ARBA00050488"/>
    </source>
</evidence>
<dbReference type="GO" id="GO:0016151">
    <property type="term" value="F:nickel cation binding"/>
    <property type="evidence" value="ECO:0007669"/>
    <property type="project" value="InterPro"/>
</dbReference>